<sequence>MEDKPSLVEIKTPTTRIAWVDTARVFAIFCVVLCHAVETVYQFDIDFISRLTMKSRVFMFVCFTISRLGVPFFLFITGFLLLDRIYTPEQSMIFWKKNWIRLLITVEIWTVLYALFLWIFQEQPFNWINVVKQLTFIKSVPLSHMWYIPMIIGMYIFIPLVANMLHLTDARVLIFPLVIVFILSFLYPSINVYNKIMGHESIKTVLSIEFSGGIYGFYLISGDYATLFL</sequence>
<feature type="domain" description="Acyltransferase 3" evidence="8">
    <location>
        <begin position="17"/>
        <end position="195"/>
    </location>
</feature>
<name>A0A0S7BVH5_9CHLR</name>
<dbReference type="GO" id="GO:0016413">
    <property type="term" value="F:O-acetyltransferase activity"/>
    <property type="evidence" value="ECO:0007669"/>
    <property type="project" value="TreeGrafter"/>
</dbReference>
<dbReference type="RefSeq" id="WP_062281276.1">
    <property type="nucleotide sequence ID" value="NZ_DF968181.1"/>
</dbReference>
<reference evidence="9" key="1">
    <citation type="journal article" date="2015" name="Genome Announc.">
        <title>Draft Genome Sequence of Anaerolineae Strain TC1, a Novel Isolate from a Methanogenic Wastewater Treatment System.</title>
        <authorList>
            <person name="Matsuura N."/>
            <person name="Tourlousse D.M."/>
            <person name="Sun L."/>
            <person name="Toyonaga M."/>
            <person name="Kuroda K."/>
            <person name="Ohashi A."/>
            <person name="Cruz R."/>
            <person name="Yamaguchi T."/>
            <person name="Sekiguchi Y."/>
        </authorList>
    </citation>
    <scope>NUCLEOTIDE SEQUENCE [LARGE SCALE GENOMIC DNA]</scope>
    <source>
        <strain evidence="9">TC1</strain>
    </source>
</reference>
<evidence type="ECO:0000256" key="1">
    <source>
        <dbReference type="ARBA" id="ARBA00004651"/>
    </source>
</evidence>
<dbReference type="AlphaFoldDB" id="A0A0S7BVH5"/>
<feature type="transmembrane region" description="Helical" evidence="7">
    <location>
        <begin position="102"/>
        <end position="120"/>
    </location>
</feature>
<evidence type="ECO:0000259" key="8">
    <source>
        <dbReference type="Pfam" id="PF01757"/>
    </source>
</evidence>
<keyword evidence="6 7" id="KW-0472">Membrane</keyword>
<keyword evidence="4 7" id="KW-0812">Transmembrane</keyword>
<dbReference type="InterPro" id="IPR002656">
    <property type="entry name" value="Acyl_transf_3_dom"/>
</dbReference>
<dbReference type="GO" id="GO:0005886">
    <property type="term" value="C:plasma membrane"/>
    <property type="evidence" value="ECO:0007669"/>
    <property type="project" value="UniProtKB-SubCell"/>
</dbReference>
<feature type="transmembrane region" description="Helical" evidence="7">
    <location>
        <begin position="202"/>
        <end position="220"/>
    </location>
</feature>
<evidence type="ECO:0000256" key="4">
    <source>
        <dbReference type="ARBA" id="ARBA00022692"/>
    </source>
</evidence>
<evidence type="ECO:0000256" key="7">
    <source>
        <dbReference type="SAM" id="Phobius"/>
    </source>
</evidence>
<evidence type="ECO:0000313" key="9">
    <source>
        <dbReference type="EMBL" id="GAP40982.1"/>
    </source>
</evidence>
<dbReference type="EMBL" id="DF968181">
    <property type="protein sequence ID" value="GAP40982.1"/>
    <property type="molecule type" value="Genomic_DNA"/>
</dbReference>
<accession>A0A0S7BVH5</accession>
<comment type="similarity">
    <text evidence="2">Belongs to the acyltransferase 3 family.</text>
</comment>
<keyword evidence="9" id="KW-0808">Transferase</keyword>
<dbReference type="PANTHER" id="PTHR40074">
    <property type="entry name" value="O-ACETYLTRANSFERASE WECH"/>
    <property type="match status" value="1"/>
</dbReference>
<dbReference type="Proteomes" id="UP000053370">
    <property type="component" value="Unassembled WGS sequence"/>
</dbReference>
<keyword evidence="3" id="KW-1003">Cell membrane</keyword>
<dbReference type="GO" id="GO:0009246">
    <property type="term" value="P:enterobacterial common antigen biosynthetic process"/>
    <property type="evidence" value="ECO:0007669"/>
    <property type="project" value="TreeGrafter"/>
</dbReference>
<evidence type="ECO:0000256" key="2">
    <source>
        <dbReference type="ARBA" id="ARBA00007400"/>
    </source>
</evidence>
<organism evidence="9">
    <name type="scientific">Flexilinea flocculi</name>
    <dbReference type="NCBI Taxonomy" id="1678840"/>
    <lineage>
        <taxon>Bacteria</taxon>
        <taxon>Bacillati</taxon>
        <taxon>Chloroflexota</taxon>
        <taxon>Anaerolineae</taxon>
        <taxon>Anaerolineales</taxon>
        <taxon>Anaerolineaceae</taxon>
        <taxon>Flexilinea</taxon>
    </lineage>
</organism>
<protein>
    <submittedName>
        <fullName evidence="9">Acyltransferase family</fullName>
    </submittedName>
</protein>
<feature type="transmembrane region" description="Helical" evidence="7">
    <location>
        <begin position="146"/>
        <end position="165"/>
    </location>
</feature>
<keyword evidence="9" id="KW-0012">Acyltransferase</keyword>
<feature type="transmembrane region" description="Helical" evidence="7">
    <location>
        <begin position="172"/>
        <end position="190"/>
    </location>
</feature>
<keyword evidence="5 7" id="KW-1133">Transmembrane helix</keyword>
<evidence type="ECO:0000256" key="6">
    <source>
        <dbReference type="ARBA" id="ARBA00023136"/>
    </source>
</evidence>
<evidence type="ECO:0000313" key="10">
    <source>
        <dbReference type="Proteomes" id="UP000053370"/>
    </source>
</evidence>
<evidence type="ECO:0000256" key="5">
    <source>
        <dbReference type="ARBA" id="ARBA00022989"/>
    </source>
</evidence>
<keyword evidence="10" id="KW-1185">Reference proteome</keyword>
<evidence type="ECO:0000256" key="3">
    <source>
        <dbReference type="ARBA" id="ARBA00022475"/>
    </source>
</evidence>
<dbReference type="PANTHER" id="PTHR40074:SF2">
    <property type="entry name" value="O-ACETYLTRANSFERASE WECH"/>
    <property type="match status" value="1"/>
</dbReference>
<comment type="subcellular location">
    <subcellularLocation>
        <location evidence="1">Cell membrane</location>
        <topology evidence="1">Multi-pass membrane protein</topology>
    </subcellularLocation>
</comment>
<gene>
    <name evidence="9" type="ORF">ATC1_13964</name>
</gene>
<proteinExistence type="inferred from homology"/>
<dbReference type="Pfam" id="PF01757">
    <property type="entry name" value="Acyl_transf_3"/>
    <property type="match status" value="1"/>
</dbReference>
<feature type="transmembrane region" description="Helical" evidence="7">
    <location>
        <begin position="57"/>
        <end position="82"/>
    </location>
</feature>